<dbReference type="RefSeq" id="WP_211875546.1">
    <property type="nucleotide sequence ID" value="NZ_JAAEDH010000021.1"/>
</dbReference>
<dbReference type="EMBL" id="JAAEDH010000021">
    <property type="protein sequence ID" value="MBR0656678.1"/>
    <property type="molecule type" value="Genomic_DNA"/>
</dbReference>
<dbReference type="SUPFAM" id="SSF103473">
    <property type="entry name" value="MFS general substrate transporter"/>
    <property type="match status" value="1"/>
</dbReference>
<dbReference type="Gene3D" id="1.20.1250.20">
    <property type="entry name" value="MFS general substrate transporter like domains"/>
    <property type="match status" value="1"/>
</dbReference>
<keyword evidence="4 7" id="KW-0812">Transmembrane</keyword>
<evidence type="ECO:0000256" key="2">
    <source>
        <dbReference type="ARBA" id="ARBA00022448"/>
    </source>
</evidence>
<evidence type="ECO:0000313" key="9">
    <source>
        <dbReference type="EMBL" id="MBR0656678.1"/>
    </source>
</evidence>
<organism evidence="9 10">
    <name type="scientific">Plastoroseomonas arctica</name>
    <dbReference type="NCBI Taxonomy" id="1509237"/>
    <lineage>
        <taxon>Bacteria</taxon>
        <taxon>Pseudomonadati</taxon>
        <taxon>Pseudomonadota</taxon>
        <taxon>Alphaproteobacteria</taxon>
        <taxon>Acetobacterales</taxon>
        <taxon>Acetobacteraceae</taxon>
        <taxon>Plastoroseomonas</taxon>
    </lineage>
</organism>
<accession>A0AAF1K0I4</accession>
<evidence type="ECO:0000313" key="10">
    <source>
        <dbReference type="Proteomes" id="UP001196068"/>
    </source>
</evidence>
<dbReference type="AlphaFoldDB" id="A0AAF1K0I4"/>
<feature type="transmembrane region" description="Helical" evidence="7">
    <location>
        <begin position="206"/>
        <end position="223"/>
    </location>
</feature>
<keyword evidence="3" id="KW-1003">Cell membrane</keyword>
<evidence type="ECO:0000256" key="6">
    <source>
        <dbReference type="ARBA" id="ARBA00023136"/>
    </source>
</evidence>
<sequence length="235" mass="23385">LALAATAGLIASAAALRLPSVPAQPQANRPRIAAAILEGARFVRAEPHLAAIALVAIAWNSAFFALQAVLVPLALGPLGLSPAAAGVALGAYGAGLVLAALLAPWIGARTSPGFSLMVGPALSVAAVLAILAAPMGGAVLWLALGQFLLGFGPMLWQIAQTSLRQAVTPQGLLGRVGATMQVAVFGVRPLGALAGGALAAWQGPHAAVWLAAAGFAVSLLVLLRSPLPQLRALPA</sequence>
<evidence type="ECO:0000256" key="4">
    <source>
        <dbReference type="ARBA" id="ARBA00022692"/>
    </source>
</evidence>
<dbReference type="InterPro" id="IPR020846">
    <property type="entry name" value="MFS_dom"/>
</dbReference>
<dbReference type="Pfam" id="PF05977">
    <property type="entry name" value="MFS_3"/>
    <property type="match status" value="1"/>
</dbReference>
<evidence type="ECO:0000256" key="7">
    <source>
        <dbReference type="SAM" id="Phobius"/>
    </source>
</evidence>
<evidence type="ECO:0000259" key="8">
    <source>
        <dbReference type="PROSITE" id="PS50850"/>
    </source>
</evidence>
<feature type="transmembrane region" description="Helical" evidence="7">
    <location>
        <begin position="83"/>
        <end position="106"/>
    </location>
</feature>
<dbReference type="GO" id="GO:0005886">
    <property type="term" value="C:plasma membrane"/>
    <property type="evidence" value="ECO:0007669"/>
    <property type="project" value="UniProtKB-SubCell"/>
</dbReference>
<name>A0AAF1K0I4_9PROT</name>
<keyword evidence="6 7" id="KW-0472">Membrane</keyword>
<protein>
    <submittedName>
        <fullName evidence="9">MFS transporter</fullName>
    </submittedName>
</protein>
<dbReference type="PANTHER" id="PTHR23513">
    <property type="entry name" value="INTEGRAL MEMBRANE EFFLUX PROTEIN-RELATED"/>
    <property type="match status" value="1"/>
</dbReference>
<dbReference type="GO" id="GO:0022857">
    <property type="term" value="F:transmembrane transporter activity"/>
    <property type="evidence" value="ECO:0007669"/>
    <property type="project" value="InterPro"/>
</dbReference>
<dbReference type="InterPro" id="IPR036259">
    <property type="entry name" value="MFS_trans_sf"/>
</dbReference>
<dbReference type="PANTHER" id="PTHR23513:SF6">
    <property type="entry name" value="MAJOR FACILITATOR SUPERFAMILY ASSOCIATED DOMAIN-CONTAINING PROTEIN"/>
    <property type="match status" value="1"/>
</dbReference>
<feature type="domain" description="Major facilitator superfamily (MFS) profile" evidence="8">
    <location>
        <begin position="46"/>
        <end position="235"/>
    </location>
</feature>
<proteinExistence type="predicted"/>
<dbReference type="InterPro" id="IPR010290">
    <property type="entry name" value="TM_effector"/>
</dbReference>
<reference evidence="9" key="1">
    <citation type="submission" date="2020-01" db="EMBL/GenBank/DDBJ databases">
        <authorList>
            <person name="Rat A."/>
        </authorList>
    </citation>
    <scope>NUCLEOTIDE SEQUENCE</scope>
    <source>
        <strain evidence="9">LMG 28251</strain>
    </source>
</reference>
<feature type="transmembrane region" description="Helical" evidence="7">
    <location>
        <begin position="113"/>
        <end position="133"/>
    </location>
</feature>
<gene>
    <name evidence="9" type="ORF">GXW79_16480</name>
</gene>
<dbReference type="Proteomes" id="UP001196068">
    <property type="component" value="Unassembled WGS sequence"/>
</dbReference>
<feature type="non-terminal residue" evidence="9">
    <location>
        <position position="1"/>
    </location>
</feature>
<keyword evidence="10" id="KW-1185">Reference proteome</keyword>
<evidence type="ECO:0000256" key="5">
    <source>
        <dbReference type="ARBA" id="ARBA00022989"/>
    </source>
</evidence>
<comment type="subcellular location">
    <subcellularLocation>
        <location evidence="1">Cell membrane</location>
        <topology evidence="1">Multi-pass membrane protein</topology>
    </subcellularLocation>
</comment>
<evidence type="ECO:0000256" key="1">
    <source>
        <dbReference type="ARBA" id="ARBA00004651"/>
    </source>
</evidence>
<comment type="caution">
    <text evidence="9">The sequence shown here is derived from an EMBL/GenBank/DDBJ whole genome shotgun (WGS) entry which is preliminary data.</text>
</comment>
<reference evidence="9" key="2">
    <citation type="journal article" date="2021" name="Syst. Appl. Microbiol.">
        <title>Roseomonas hellenica sp. nov., isolated from roots of wild-growing Alkanna tinctoria.</title>
        <authorList>
            <person name="Rat A."/>
            <person name="Naranjo H.D."/>
            <person name="Lebbe L."/>
            <person name="Cnockaert M."/>
            <person name="Krigas N."/>
            <person name="Grigoriadou K."/>
            <person name="Maloupa E."/>
            <person name="Willems A."/>
        </authorList>
    </citation>
    <scope>NUCLEOTIDE SEQUENCE</scope>
    <source>
        <strain evidence="9">LMG 28251</strain>
    </source>
</reference>
<keyword evidence="5 7" id="KW-1133">Transmembrane helix</keyword>
<keyword evidence="2" id="KW-0813">Transport</keyword>
<feature type="transmembrane region" description="Helical" evidence="7">
    <location>
        <begin position="49"/>
        <end position="71"/>
    </location>
</feature>
<dbReference type="PROSITE" id="PS50850">
    <property type="entry name" value="MFS"/>
    <property type="match status" value="1"/>
</dbReference>
<evidence type="ECO:0000256" key="3">
    <source>
        <dbReference type="ARBA" id="ARBA00022475"/>
    </source>
</evidence>